<comment type="caution">
    <text evidence="5">The sequence shown here is derived from an EMBL/GenBank/DDBJ whole genome shotgun (WGS) entry which is preliminary data.</text>
</comment>
<evidence type="ECO:0000313" key="5">
    <source>
        <dbReference type="EMBL" id="MEC5343571.1"/>
    </source>
</evidence>
<dbReference type="InterPro" id="IPR051531">
    <property type="entry name" value="N-acetyltransferase"/>
</dbReference>
<keyword evidence="6" id="KW-1185">Reference proteome</keyword>
<dbReference type="EC" id="2.3.1.-" evidence="5"/>
<evidence type="ECO:0000313" key="6">
    <source>
        <dbReference type="Proteomes" id="UP001309705"/>
    </source>
</evidence>
<keyword evidence="2 5" id="KW-0012">Acyltransferase</keyword>
<sequence>MNNRSDTGEDRVRTLSELHHPPHLHLTLQEESDADALFSLVQQEKSRLRLTLPWPDSVTCVADTLNTIRANRSEFAAGAAAVYIIRWDGDIAGIVSFNTIRDQEGVIGYWIAAPFEGKGIVSLAVRTMVNAYINAGVLNKCVIRASVANPRSNALAQRIGFRFHHQRKNAEKIGDRCFDQNVYYYQP</sequence>
<gene>
    <name evidence="5" type="ORF">VSX58_13300</name>
</gene>
<proteinExistence type="inferred from homology"/>
<dbReference type="GO" id="GO:0016746">
    <property type="term" value="F:acyltransferase activity"/>
    <property type="evidence" value="ECO:0007669"/>
    <property type="project" value="UniProtKB-KW"/>
</dbReference>
<dbReference type="EMBL" id="JAYWTM010000011">
    <property type="protein sequence ID" value="MEC5343571.1"/>
    <property type="molecule type" value="Genomic_DNA"/>
</dbReference>
<dbReference type="PROSITE" id="PS51186">
    <property type="entry name" value="GNAT"/>
    <property type="match status" value="1"/>
</dbReference>
<reference evidence="5 6" key="1">
    <citation type="journal article" date="2017" name="Int. J. Syst. Evol. Microbiol.">
        <title>Brenneria populi subsp. brevivirga subsp. nov. isolated from symptomatic bark of Populus x euramericana canker, and description of Brenneria populi subsp. populi subsp. nov.</title>
        <authorList>
            <person name="Zheng M.H."/>
            <person name="Piao C.G."/>
            <person name="Xue H."/>
            <person name="Guo M.W."/>
            <person name="Li Y."/>
        </authorList>
    </citation>
    <scope>NUCLEOTIDE SEQUENCE [LARGE SCALE GENOMIC DNA]</scope>
    <source>
        <strain evidence="5 6">D9-5</strain>
    </source>
</reference>
<evidence type="ECO:0000256" key="1">
    <source>
        <dbReference type="ARBA" id="ARBA00022679"/>
    </source>
</evidence>
<dbReference type="InterPro" id="IPR000182">
    <property type="entry name" value="GNAT_dom"/>
</dbReference>
<dbReference type="PANTHER" id="PTHR43792">
    <property type="entry name" value="GNAT FAMILY, PUTATIVE (AFU_ORTHOLOGUE AFUA_3G00765)-RELATED-RELATED"/>
    <property type="match status" value="1"/>
</dbReference>
<dbReference type="Pfam" id="PF13302">
    <property type="entry name" value="Acetyltransf_3"/>
    <property type="match status" value="1"/>
</dbReference>
<feature type="domain" description="N-acetyltransferase" evidence="4">
    <location>
        <begin position="24"/>
        <end position="187"/>
    </location>
</feature>
<protein>
    <submittedName>
        <fullName evidence="5">GNAT family N-acetyltransferase</fullName>
        <ecNumber evidence="5">2.3.1.-</ecNumber>
    </submittedName>
</protein>
<dbReference type="SUPFAM" id="SSF55729">
    <property type="entry name" value="Acyl-CoA N-acyltransferases (Nat)"/>
    <property type="match status" value="1"/>
</dbReference>
<dbReference type="Gene3D" id="3.40.630.30">
    <property type="match status" value="1"/>
</dbReference>
<keyword evidence="1 5" id="KW-0808">Transferase</keyword>
<dbReference type="Proteomes" id="UP001309705">
    <property type="component" value="Unassembled WGS sequence"/>
</dbReference>
<name>A0ABU6JT27_9GAMM</name>
<comment type="similarity">
    <text evidence="3">Belongs to the acetyltransferase family. RimJ subfamily.</text>
</comment>
<evidence type="ECO:0000259" key="4">
    <source>
        <dbReference type="PROSITE" id="PS51186"/>
    </source>
</evidence>
<accession>A0ABU6JT27</accession>
<dbReference type="PANTHER" id="PTHR43792:SF8">
    <property type="entry name" value="[RIBOSOMAL PROTEIN US5]-ALANINE N-ACETYLTRANSFERASE"/>
    <property type="match status" value="1"/>
</dbReference>
<organism evidence="5 6">
    <name type="scientific">Brenneria populi</name>
    <dbReference type="NCBI Taxonomy" id="1505588"/>
    <lineage>
        <taxon>Bacteria</taxon>
        <taxon>Pseudomonadati</taxon>
        <taxon>Pseudomonadota</taxon>
        <taxon>Gammaproteobacteria</taxon>
        <taxon>Enterobacterales</taxon>
        <taxon>Pectobacteriaceae</taxon>
        <taxon>Brenneria</taxon>
    </lineage>
</organism>
<dbReference type="RefSeq" id="WP_327618518.1">
    <property type="nucleotide sequence ID" value="NZ_JAYWTM010000011.1"/>
</dbReference>
<dbReference type="InterPro" id="IPR016181">
    <property type="entry name" value="Acyl_CoA_acyltransferase"/>
</dbReference>
<evidence type="ECO:0000256" key="3">
    <source>
        <dbReference type="ARBA" id="ARBA00038502"/>
    </source>
</evidence>
<evidence type="ECO:0000256" key="2">
    <source>
        <dbReference type="ARBA" id="ARBA00023315"/>
    </source>
</evidence>